<reference evidence="1" key="2">
    <citation type="submission" date="2014-02" db="EMBL/GenBank/DDBJ databases">
        <title>Annotation of the Genome Sequence of Fusarium oxysporum f. sp. melonis 26406.</title>
        <authorList>
            <consortium name="The Broad Institute Genomics Platform"/>
            <person name="Ma L.-J."/>
            <person name="Corby-Kistler H."/>
            <person name="Broz K."/>
            <person name="Gale L.R."/>
            <person name="Jonkers W."/>
            <person name="O'Donnell K."/>
            <person name="Ploetz R."/>
            <person name="Steinberg C."/>
            <person name="Schwartz D.C."/>
            <person name="VanEtten H."/>
            <person name="Zhou S."/>
            <person name="Young S.K."/>
            <person name="Zeng Q."/>
            <person name="Gargeya S."/>
            <person name="Fitzgerald M."/>
            <person name="Abouelleil A."/>
            <person name="Alvarado L."/>
            <person name="Chapman S.B."/>
            <person name="Gainer-Dewar J."/>
            <person name="Goldberg J."/>
            <person name="Griggs A."/>
            <person name="Gujja S."/>
            <person name="Hansen M."/>
            <person name="Howarth C."/>
            <person name="Imamovic A."/>
            <person name="Ireland A."/>
            <person name="Larimer J."/>
            <person name="McCowan C."/>
            <person name="Murphy C."/>
            <person name="Pearson M."/>
            <person name="Poon T.W."/>
            <person name="Priest M."/>
            <person name="Roberts A."/>
            <person name="Saif S."/>
            <person name="Shea T."/>
            <person name="Sykes S."/>
            <person name="Wortman J."/>
            <person name="Nusbaum C."/>
            <person name="Birren B."/>
        </authorList>
    </citation>
    <scope>NUCLEOTIDE SEQUENCE</scope>
    <source>
        <strain evidence="1">26406</strain>
    </source>
</reference>
<name>W9Z491_FUSOX</name>
<proteinExistence type="predicted"/>
<protein>
    <submittedName>
        <fullName evidence="1">Uncharacterized protein</fullName>
    </submittedName>
</protein>
<organism evidence="1">
    <name type="scientific">Fusarium oxysporum f. sp. melonis 26406</name>
    <dbReference type="NCBI Taxonomy" id="1089452"/>
    <lineage>
        <taxon>Eukaryota</taxon>
        <taxon>Fungi</taxon>
        <taxon>Dikarya</taxon>
        <taxon>Ascomycota</taxon>
        <taxon>Pezizomycotina</taxon>
        <taxon>Sordariomycetes</taxon>
        <taxon>Hypocreomycetidae</taxon>
        <taxon>Hypocreales</taxon>
        <taxon>Nectriaceae</taxon>
        <taxon>Fusarium</taxon>
        <taxon>Fusarium oxysporum species complex</taxon>
    </lineage>
</organism>
<dbReference type="VEuPathDB" id="FungiDB:FOMG_19764"/>
<dbReference type="HOGENOM" id="CLU_212301_0_0_1"/>
<sequence>MRDQGLPMMKPEQPLLGFSVTSVADFIRGIKTPSWYSKKQNVDPCKLEKSLCLDAE</sequence>
<gene>
    <name evidence="1" type="ORF">FOMG_19764</name>
</gene>
<accession>W9Z491</accession>
<reference evidence="1" key="1">
    <citation type="submission" date="2012-04" db="EMBL/GenBank/DDBJ databases">
        <title>The Genome Sequence of Fusarium oxysporum melonis.</title>
        <authorList>
            <consortium name="The Broad Institute Genome Sequencing Platform"/>
            <person name="Ma L.-J."/>
            <person name="Gale L.R."/>
            <person name="Schwartz D.C."/>
            <person name="Zhou S."/>
            <person name="Corby-Kistler H."/>
            <person name="Young S.K."/>
            <person name="Zeng Q."/>
            <person name="Gargeya S."/>
            <person name="Fitzgerald M."/>
            <person name="Haas B."/>
            <person name="Abouelleil A."/>
            <person name="Alvarado L."/>
            <person name="Arachchi H.M."/>
            <person name="Berlin A."/>
            <person name="Brown A."/>
            <person name="Chapman S.B."/>
            <person name="Chen Z."/>
            <person name="Dunbar C."/>
            <person name="Freedman E."/>
            <person name="Gearin G."/>
            <person name="Goldberg J."/>
            <person name="Griggs A."/>
            <person name="Gujja S."/>
            <person name="Heiman D."/>
            <person name="Howarth C."/>
            <person name="Larson L."/>
            <person name="Lui A."/>
            <person name="MacDonald P.J.P."/>
            <person name="Montmayeur A."/>
            <person name="Murphy C."/>
            <person name="Neiman D."/>
            <person name="Pearson M."/>
            <person name="Priest M."/>
            <person name="Roberts A."/>
            <person name="Saif S."/>
            <person name="Shea T."/>
            <person name="Shenoy N."/>
            <person name="Sisk P."/>
            <person name="Stolte C."/>
            <person name="Sykes S."/>
            <person name="Wortman J."/>
            <person name="Nusbaum C."/>
            <person name="Birren B."/>
        </authorList>
    </citation>
    <scope>NUCLEOTIDE SEQUENCE</scope>
    <source>
        <strain evidence="1">26406</strain>
    </source>
</reference>
<dbReference type="Proteomes" id="UP000030703">
    <property type="component" value="Unassembled WGS sequence"/>
</dbReference>
<dbReference type="AlphaFoldDB" id="W9Z491"/>
<evidence type="ECO:0000313" key="1">
    <source>
        <dbReference type="EMBL" id="EXK23457.1"/>
    </source>
</evidence>
<dbReference type="EMBL" id="KI980859">
    <property type="protein sequence ID" value="EXK23457.1"/>
    <property type="molecule type" value="Genomic_DNA"/>
</dbReference>